<gene>
    <name evidence="5" type="ORF">C2869_03035</name>
</gene>
<evidence type="ECO:0000259" key="4">
    <source>
        <dbReference type="Pfam" id="PF05426"/>
    </source>
</evidence>
<dbReference type="GO" id="GO:0016829">
    <property type="term" value="F:lyase activity"/>
    <property type="evidence" value="ECO:0007669"/>
    <property type="project" value="UniProtKB-KW"/>
</dbReference>
<dbReference type="Gene3D" id="1.50.10.100">
    <property type="entry name" value="Chondroitin AC/alginate lyase"/>
    <property type="match status" value="1"/>
</dbReference>
<reference evidence="5 6" key="1">
    <citation type="submission" date="2018-01" db="EMBL/GenBank/DDBJ databases">
        <title>Genome sequence of a Cantenovulum-like bacteria.</title>
        <authorList>
            <person name="Tan W.R."/>
            <person name="Lau N.-S."/>
            <person name="Go F."/>
            <person name="Amirul A.-A.A."/>
        </authorList>
    </citation>
    <scope>NUCLEOTIDE SEQUENCE [LARGE SCALE GENOMIC DNA]</scope>
    <source>
        <strain evidence="5 6">CCB-QB4</strain>
    </source>
</reference>
<evidence type="ECO:0000313" key="6">
    <source>
        <dbReference type="Proteomes" id="UP000244441"/>
    </source>
</evidence>
<dbReference type="PROSITE" id="PS51257">
    <property type="entry name" value="PROKAR_LIPOPROTEIN"/>
    <property type="match status" value="1"/>
</dbReference>
<dbReference type="InterPro" id="IPR008929">
    <property type="entry name" value="Chondroitin_lyas"/>
</dbReference>
<sequence length="436" mass="49953">MKRHYLTGIACALTLSAALSACSSTTSSTTKVQSTVQPAKQNSTQILAQTKLATIPDYIYYNKQHIQTIQQQVASGHEPYLAAVKAITKQADKNLKSTIESVLDKPKAAPSGNKNDYLSIAPYWWPNPDTPDGMPWINKDGKVNPMTRGKHTDQKRSNQFLKALKTLTIAYTYTRNEQYLNRIQRYIDTWMVNPKTRMNPHLNYAQGWPGTNNGTPFGVIEWTSISNVVTAMQLLKETQAVDKEFITTVDHWLDEYLTWLLTSELGNLERTRKNNHGSWYDYQVVGLMMYLNKVEEATAYLSQTKQRIEEQFQVDGSQPHELKRTKSVNYTSMNLQALVQVAFLAEKLGVDLWNYQASQGQSLSKAVSYFYPYLRGEKAWQYKQIWRTIAQAYELKTYPMLHITRAYFGQSAVPDDIYQKVKPTLSPEYLLLYSTK</sequence>
<name>A0A2S0VMR8_9ALTE</name>
<keyword evidence="2 5" id="KW-0456">Lyase</keyword>
<accession>A0A2S0VMR8</accession>
<evidence type="ECO:0000256" key="1">
    <source>
        <dbReference type="ARBA" id="ARBA00022729"/>
    </source>
</evidence>
<feature type="signal peptide" evidence="3">
    <location>
        <begin position="1"/>
        <end position="21"/>
    </location>
</feature>
<evidence type="ECO:0000256" key="2">
    <source>
        <dbReference type="ARBA" id="ARBA00023239"/>
    </source>
</evidence>
<dbReference type="Pfam" id="PF05426">
    <property type="entry name" value="Alginate_lyase"/>
    <property type="match status" value="1"/>
</dbReference>
<evidence type="ECO:0000256" key="3">
    <source>
        <dbReference type="SAM" id="SignalP"/>
    </source>
</evidence>
<keyword evidence="1 3" id="KW-0732">Signal</keyword>
<dbReference type="SUPFAM" id="SSF48230">
    <property type="entry name" value="Chondroitin AC/alginate lyase"/>
    <property type="match status" value="1"/>
</dbReference>
<dbReference type="OrthoDB" id="7210452at2"/>
<protein>
    <submittedName>
        <fullName evidence="5">Alginate lyase</fullName>
    </submittedName>
</protein>
<dbReference type="GO" id="GO:0042597">
    <property type="term" value="C:periplasmic space"/>
    <property type="evidence" value="ECO:0007669"/>
    <property type="project" value="InterPro"/>
</dbReference>
<feature type="domain" description="Alginate lyase" evidence="4">
    <location>
        <begin position="102"/>
        <end position="380"/>
    </location>
</feature>
<dbReference type="Proteomes" id="UP000244441">
    <property type="component" value="Chromosome"/>
</dbReference>
<feature type="chain" id="PRO_5015577149" evidence="3">
    <location>
        <begin position="22"/>
        <end position="436"/>
    </location>
</feature>
<organism evidence="5 6">
    <name type="scientific">Saccharobesus litoralis</name>
    <dbReference type="NCBI Taxonomy" id="2172099"/>
    <lineage>
        <taxon>Bacteria</taxon>
        <taxon>Pseudomonadati</taxon>
        <taxon>Pseudomonadota</taxon>
        <taxon>Gammaproteobacteria</taxon>
        <taxon>Alteromonadales</taxon>
        <taxon>Alteromonadaceae</taxon>
        <taxon>Saccharobesus</taxon>
    </lineage>
</organism>
<dbReference type="RefSeq" id="WP_108601548.1">
    <property type="nucleotide sequence ID" value="NZ_CP026604.1"/>
</dbReference>
<dbReference type="EMBL" id="CP026604">
    <property type="protein sequence ID" value="AWB65472.1"/>
    <property type="molecule type" value="Genomic_DNA"/>
</dbReference>
<keyword evidence="6" id="KW-1185">Reference proteome</keyword>
<dbReference type="KEGG" id="cate:C2869_03035"/>
<evidence type="ECO:0000313" key="5">
    <source>
        <dbReference type="EMBL" id="AWB65472.1"/>
    </source>
</evidence>
<dbReference type="InterPro" id="IPR008397">
    <property type="entry name" value="Alginate_lyase_dom"/>
</dbReference>
<proteinExistence type="predicted"/>
<dbReference type="AlphaFoldDB" id="A0A2S0VMR8"/>